<proteinExistence type="predicted"/>
<organism evidence="1">
    <name type="scientific">uncultured Quadrisphaera sp</name>
    <dbReference type="NCBI Taxonomy" id="904978"/>
    <lineage>
        <taxon>Bacteria</taxon>
        <taxon>Bacillati</taxon>
        <taxon>Actinomycetota</taxon>
        <taxon>Actinomycetes</taxon>
        <taxon>Kineosporiales</taxon>
        <taxon>Kineosporiaceae</taxon>
        <taxon>Quadrisphaera</taxon>
        <taxon>environmental samples</taxon>
    </lineage>
</organism>
<gene>
    <name evidence="1" type="ORF">AVDCRST_MAG35-2371</name>
</gene>
<reference evidence="1" key="1">
    <citation type="submission" date="2020-02" db="EMBL/GenBank/DDBJ databases">
        <authorList>
            <person name="Meier V. D."/>
        </authorList>
    </citation>
    <scope>NUCLEOTIDE SEQUENCE</scope>
    <source>
        <strain evidence="1">AVDCRST_MAG35</strain>
    </source>
</reference>
<keyword evidence="1" id="KW-0548">Nucleotidyltransferase</keyword>
<dbReference type="SUPFAM" id="SSF52374">
    <property type="entry name" value="Nucleotidylyl transferase"/>
    <property type="match status" value="1"/>
</dbReference>
<protein>
    <submittedName>
        <fullName evidence="1">Nicotinamide mononucleotide adenylyltransferase</fullName>
    </submittedName>
</protein>
<dbReference type="AlphaFoldDB" id="A0A6J4PXT7"/>
<keyword evidence="1" id="KW-0808">Transferase</keyword>
<sequence length="489" mass="54526">MMLGVTPPPPTALHSSARTSASVALGEDTLQKALRINLDPRWYGTVAEIGAGQEVARWFFRAGGAAGTIAKSMSAYDMAVSDAVYGRSERYVSRGRLQAMLDHELDLDIDRLTTSRGDDTCFFAFADTVVARSYRGGNECHGWMGVKFQAHPRDEPSQVVLHVRMLDDDAGLQQEALGIVGVNLLHAAFFERDEPGRFVASLLDRLSTGRIEIDMISFSGIEFRRVDNRLMALELVHLGLSGVAMFGPDRQVIQPSEALRKHAVLVERGSFRPPTVVNMDMLECAREEFERDPAVAGRPILTLTELTMRNLLAGGQDVDRRDFLARVDLLAACGMTVLISDYYEYHRLAAYLAWRTSERIGMVMGVPSLRDLFDEKDHAHMPGGILETFGRLFKNELKLFVYPMQDLDDGRVVTVDDLQVGPELQPLFDYLAGRGSFVHLDGYKPEYLPILSRDVLRRIKDGDESWTSMVPPAVADLIRERCFFGYSGA</sequence>
<accession>A0A6J4PXT7</accession>
<dbReference type="EMBL" id="CADCUY010000485">
    <property type="protein sequence ID" value="CAA9427346.1"/>
    <property type="molecule type" value="Genomic_DNA"/>
</dbReference>
<evidence type="ECO:0000313" key="1">
    <source>
        <dbReference type="EMBL" id="CAA9427346.1"/>
    </source>
</evidence>
<dbReference type="GO" id="GO:0016779">
    <property type="term" value="F:nucleotidyltransferase activity"/>
    <property type="evidence" value="ECO:0007669"/>
    <property type="project" value="UniProtKB-KW"/>
</dbReference>
<name>A0A6J4PXT7_9ACTN</name>